<dbReference type="KEGG" id="dvl:Dvul_0883"/>
<reference evidence="2" key="1">
    <citation type="journal article" date="2009" name="Environ. Microbiol.">
        <title>Contribution of mobile genetic elements to Desulfovibrio vulgaris genome plasticity.</title>
        <authorList>
            <person name="Walker C.B."/>
            <person name="Stolyar S."/>
            <person name="Chivian D."/>
            <person name="Pinel N."/>
            <person name="Gabster J.A."/>
            <person name="Dehal P.S."/>
            <person name="He Z."/>
            <person name="Yang Z.K."/>
            <person name="Yen H.C."/>
            <person name="Zhou J."/>
            <person name="Wall J.D."/>
            <person name="Hazen T.C."/>
            <person name="Arkin A.P."/>
            <person name="Stahl D.A."/>
        </authorList>
    </citation>
    <scope>NUCLEOTIDE SEQUENCE [LARGE SCALE GENOMIC DNA]</scope>
    <source>
        <strain evidence="2">DP4</strain>
    </source>
</reference>
<dbReference type="AlphaFoldDB" id="A0A0H3A799"/>
<accession>A0A0H3A799</accession>
<dbReference type="RefSeq" id="WP_011791901.1">
    <property type="nucleotide sequence ID" value="NC_008751.1"/>
</dbReference>
<dbReference type="Proteomes" id="UP000009173">
    <property type="component" value="Chromosome"/>
</dbReference>
<gene>
    <name evidence="1" type="ordered locus">Dvul_0883</name>
</gene>
<protein>
    <submittedName>
        <fullName evidence="1">Uncharacterized protein</fullName>
    </submittedName>
</protein>
<evidence type="ECO:0000313" key="2">
    <source>
        <dbReference type="Proteomes" id="UP000009173"/>
    </source>
</evidence>
<name>A0A0H3A799_NITV4</name>
<organism evidence="1 2">
    <name type="scientific">Nitratidesulfovibrio vulgaris (strain DP4)</name>
    <name type="common">Desulfovibrio vulgaris</name>
    <dbReference type="NCBI Taxonomy" id="391774"/>
    <lineage>
        <taxon>Bacteria</taxon>
        <taxon>Pseudomonadati</taxon>
        <taxon>Thermodesulfobacteriota</taxon>
        <taxon>Desulfovibrionia</taxon>
        <taxon>Desulfovibrionales</taxon>
        <taxon>Desulfovibrionaceae</taxon>
        <taxon>Nitratidesulfovibrio</taxon>
    </lineage>
</organism>
<sequence>MATLKFKHFSQVDDLKAIHRHSLVAFLKPHEAFFTAKGLTLPTESSQDFDYQALTSLFISTDDLPQDLIEALYQVNEMATHEGMQDILERCDDAGIKLALEVDPAPTDVAVQAWLQAPEIFERAHNEYQLDRPRSFESFFNPDIQNIPPIKVPSADKLKSMESALTEWFSQKQCGKTVTILSFERDDGLWFLVRRGEPIKRQGAVLDGKSSSVVYRPEKHDVMVYTPALAELRISHVAKKERELYLRVFGKHLFENDQFFSERGKYTLDPLRRDGEDALVCSDIEGLDEIVLQEVRIKWGGQHKEFETRRAEDLFAAYEAREKELPRHAPLVLAKFRVTFTNTKKTRVLVIYPPNKINIKRHDDSTVLDAWMAKRGFIMNQTSEEDVENDVSVACS</sequence>
<evidence type="ECO:0000313" key="1">
    <source>
        <dbReference type="EMBL" id="ABM27904.1"/>
    </source>
</evidence>
<proteinExistence type="predicted"/>
<dbReference type="EMBL" id="CP000527">
    <property type="protein sequence ID" value="ABM27904.1"/>
    <property type="molecule type" value="Genomic_DNA"/>
</dbReference>
<dbReference type="HOGENOM" id="CLU_695941_0_0_7"/>